<keyword evidence="5" id="KW-0143">Chaperone</keyword>
<comment type="subcellular location">
    <subcellularLocation>
        <location evidence="1">Mitochondrion</location>
    </subcellularLocation>
</comment>
<accession>A0A3B0STE9</accession>
<dbReference type="EMBL" id="UOEJ01000189">
    <property type="protein sequence ID" value="VAW04377.1"/>
    <property type="molecule type" value="Genomic_DNA"/>
</dbReference>
<reference evidence="6" key="1">
    <citation type="submission" date="2018-06" db="EMBL/GenBank/DDBJ databases">
        <authorList>
            <person name="Zhirakovskaya E."/>
        </authorList>
    </citation>
    <scope>NUCLEOTIDE SEQUENCE</scope>
</reference>
<evidence type="ECO:0000256" key="2">
    <source>
        <dbReference type="ARBA" id="ARBA00008231"/>
    </source>
</evidence>
<dbReference type="PANTHER" id="PTHR21013:SF10">
    <property type="entry name" value="ATP SYNTHASE MITOCHONDRIAL F1 COMPLEX ASSEMBLY FACTOR 2"/>
    <property type="match status" value="1"/>
</dbReference>
<dbReference type="InterPro" id="IPR011419">
    <property type="entry name" value="ATP12_ATP_synth-F1-assembly"/>
</dbReference>
<dbReference type="SUPFAM" id="SSF160909">
    <property type="entry name" value="ATP12-like"/>
    <property type="match status" value="1"/>
</dbReference>
<proteinExistence type="inferred from homology"/>
<keyword evidence="4" id="KW-0496">Mitochondrion</keyword>
<dbReference type="Pfam" id="PF07542">
    <property type="entry name" value="ATP12"/>
    <property type="match status" value="1"/>
</dbReference>
<evidence type="ECO:0000256" key="4">
    <source>
        <dbReference type="ARBA" id="ARBA00023128"/>
    </source>
</evidence>
<protein>
    <submittedName>
        <fullName evidence="6">Chaperone required for the assembly of the mitochondrial F1-ATPase</fullName>
    </submittedName>
</protein>
<dbReference type="GO" id="GO:0005739">
    <property type="term" value="C:mitochondrion"/>
    <property type="evidence" value="ECO:0007669"/>
    <property type="project" value="UniProtKB-SubCell"/>
</dbReference>
<evidence type="ECO:0000256" key="1">
    <source>
        <dbReference type="ARBA" id="ARBA00004173"/>
    </source>
</evidence>
<dbReference type="AlphaFoldDB" id="A0A3B0STE9"/>
<sequence>MKRFYKQAAVIRIDRGFLVELDGRVVKTPEKRPNISPTRPLATAICREWNNQGDKVNPDSMPMAKLQNTALDRVEIRRSDLIGELVKYADTDLLCYRADYPLDLARQQETLWQPLLDWVSDRHGVDLKVTTGILHLAQEAAQLARLEQYLQGVDSFRLAAFYNITTLCGSVSVALNVMGGNILADQAWAAAQLDENYQIDAWGIDDEAKIRQDNMKAELDAATRFLDLL</sequence>
<comment type="similarity">
    <text evidence="2">Belongs to the ATP12 family.</text>
</comment>
<dbReference type="InterPro" id="IPR042272">
    <property type="entry name" value="ATP12_ATP_synth-F1-assembly_N"/>
</dbReference>
<name>A0A3B0STE9_9ZZZZ</name>
<keyword evidence="3" id="KW-0809">Transit peptide</keyword>
<dbReference type="Gene3D" id="3.30.2180.10">
    <property type="entry name" value="ATP12-like"/>
    <property type="match status" value="1"/>
</dbReference>
<evidence type="ECO:0000313" key="6">
    <source>
        <dbReference type="EMBL" id="VAW04377.1"/>
    </source>
</evidence>
<dbReference type="PANTHER" id="PTHR21013">
    <property type="entry name" value="ATP SYNTHASE MITOCHONDRIAL F1 COMPLEX ASSEMBLY FACTOR 2/ATP12 PROTEIN, MITOCHONDRIAL PRECURSOR"/>
    <property type="match status" value="1"/>
</dbReference>
<evidence type="ECO:0000256" key="5">
    <source>
        <dbReference type="ARBA" id="ARBA00023186"/>
    </source>
</evidence>
<evidence type="ECO:0000256" key="3">
    <source>
        <dbReference type="ARBA" id="ARBA00022946"/>
    </source>
</evidence>
<dbReference type="GO" id="GO:0043461">
    <property type="term" value="P:proton-transporting ATP synthase complex assembly"/>
    <property type="evidence" value="ECO:0007669"/>
    <property type="project" value="InterPro"/>
</dbReference>
<dbReference type="Gene3D" id="1.10.3580.10">
    <property type="entry name" value="ATP12 ATPase"/>
    <property type="match status" value="1"/>
</dbReference>
<organism evidence="6">
    <name type="scientific">hydrothermal vent metagenome</name>
    <dbReference type="NCBI Taxonomy" id="652676"/>
    <lineage>
        <taxon>unclassified sequences</taxon>
        <taxon>metagenomes</taxon>
        <taxon>ecological metagenomes</taxon>
    </lineage>
</organism>
<gene>
    <name evidence="6" type="ORF">MNBD_ALPHA01-2417</name>
</gene>
<dbReference type="InterPro" id="IPR023335">
    <property type="entry name" value="ATP12_ortho_dom_sf"/>
</dbReference>